<comment type="subcellular location">
    <subcellularLocation>
        <location evidence="10">Mitochondrion inner membrane</location>
        <topology evidence="10">Multi-pass membrane protein</topology>
    </subcellularLocation>
</comment>
<feature type="transmembrane region" description="Helical" evidence="10">
    <location>
        <begin position="227"/>
        <end position="247"/>
    </location>
</feature>
<evidence type="ECO:0000256" key="8">
    <source>
        <dbReference type="ARBA" id="ARBA00023136"/>
    </source>
</evidence>
<keyword evidence="7 10" id="KW-0496">Mitochondrion</keyword>
<evidence type="ECO:0000313" key="12">
    <source>
        <dbReference type="Proteomes" id="UP001313282"/>
    </source>
</evidence>
<evidence type="ECO:0000256" key="7">
    <source>
        <dbReference type="ARBA" id="ARBA00023128"/>
    </source>
</evidence>
<dbReference type="GO" id="GO:0005743">
    <property type="term" value="C:mitochondrial inner membrane"/>
    <property type="evidence" value="ECO:0007669"/>
    <property type="project" value="UniProtKB-SubCell"/>
</dbReference>
<keyword evidence="4 10" id="KW-0809">Transit peptide</keyword>
<evidence type="ECO:0000313" key="11">
    <source>
        <dbReference type="EMBL" id="KAK6331700.1"/>
    </source>
</evidence>
<accession>A0AAN8MFQ4</accession>
<proteinExistence type="inferred from homology"/>
<dbReference type="AlphaFoldDB" id="A0AAN8MFQ4"/>
<dbReference type="Pfam" id="PF05546">
    <property type="entry name" value="She9_MDM33"/>
    <property type="match status" value="1"/>
</dbReference>
<evidence type="ECO:0000256" key="9">
    <source>
        <dbReference type="ARBA" id="ARBA00024807"/>
    </source>
</evidence>
<keyword evidence="8 10" id="KW-0472">Membrane</keyword>
<comment type="subunit">
    <text evidence="10">Homooligomer.</text>
</comment>
<evidence type="ECO:0000256" key="4">
    <source>
        <dbReference type="ARBA" id="ARBA00022946"/>
    </source>
</evidence>
<evidence type="ECO:0000256" key="5">
    <source>
        <dbReference type="ARBA" id="ARBA00022989"/>
    </source>
</evidence>
<dbReference type="EMBL" id="JAVHNR010000010">
    <property type="protein sequence ID" value="KAK6331700.1"/>
    <property type="molecule type" value="Genomic_DNA"/>
</dbReference>
<dbReference type="InterPro" id="IPR008839">
    <property type="entry name" value="MDM33_fungi"/>
</dbReference>
<keyword evidence="6" id="KW-0175">Coiled coil</keyword>
<evidence type="ECO:0000256" key="2">
    <source>
        <dbReference type="ARBA" id="ARBA00022692"/>
    </source>
</evidence>
<dbReference type="PANTHER" id="PTHR31961:SF3">
    <property type="entry name" value="SENSITIVE TO HIGH EXPRESSION PROTEIN 9, MITOCHONDRIAL"/>
    <property type="match status" value="1"/>
</dbReference>
<organism evidence="11 12">
    <name type="scientific">Orbilia javanica</name>
    <dbReference type="NCBI Taxonomy" id="47235"/>
    <lineage>
        <taxon>Eukaryota</taxon>
        <taxon>Fungi</taxon>
        <taxon>Dikarya</taxon>
        <taxon>Ascomycota</taxon>
        <taxon>Pezizomycotina</taxon>
        <taxon>Orbiliomycetes</taxon>
        <taxon>Orbiliales</taxon>
        <taxon>Orbiliaceae</taxon>
        <taxon>Orbilia</taxon>
    </lineage>
</organism>
<evidence type="ECO:0000256" key="3">
    <source>
        <dbReference type="ARBA" id="ARBA00022792"/>
    </source>
</evidence>
<evidence type="ECO:0000256" key="1">
    <source>
        <dbReference type="ARBA" id="ARBA00007472"/>
    </source>
</evidence>
<evidence type="ECO:0000256" key="6">
    <source>
        <dbReference type="ARBA" id="ARBA00023054"/>
    </source>
</evidence>
<dbReference type="PANTHER" id="PTHR31961">
    <property type="entry name" value="SENSITIVE TO HIGH EXPRESSION PROTEIN 9, MITOCHONDRIAL"/>
    <property type="match status" value="1"/>
</dbReference>
<protein>
    <recommendedName>
        <fullName evidence="10">Sensitive to high expression protein 9, mitochondrial</fullName>
    </recommendedName>
</protein>
<reference evidence="11 12" key="1">
    <citation type="submission" date="2019-10" db="EMBL/GenBank/DDBJ databases">
        <authorList>
            <person name="Palmer J.M."/>
        </authorList>
    </citation>
    <scope>NUCLEOTIDE SEQUENCE [LARGE SCALE GENOMIC DNA]</scope>
    <source>
        <strain evidence="11 12">TWF718</strain>
    </source>
</reference>
<keyword evidence="3 10" id="KW-0999">Mitochondrion inner membrane</keyword>
<gene>
    <name evidence="11" type="primary">SHE9</name>
    <name evidence="11" type="ORF">TWF718_002246</name>
</gene>
<comment type="similarity">
    <text evidence="1 10">Belongs to the SHE9 family.</text>
</comment>
<comment type="caution">
    <text evidence="11">The sequence shown here is derived from an EMBL/GenBank/DDBJ whole genome shotgun (WGS) entry which is preliminary data.</text>
</comment>
<sequence length="423" mass="46860">MPPPRLPLLLTCLFHPPPLSQTAPRSLFPLFPSTAAKSFKPIIPAAVRQFTTSSPTRNEASAPSELPSEKESKRLTIIKNLTSRLDHLQAAIFTAGQKINDLTGYSGIEALKKDIELQEHRLSTAKFLVLEAKAAYKAAIARRSASQKEVNELLTRKNTWSPTDLERFTELYRSDHANEQAEIQAQNKLTEVEKEVENASSLLSKSILTRYHEEQVWSDKIRRASTWGTWMLMGINVVLFVIVQVGLEPWKRRRLVRSFEDKVRGMLKEEREVTTAAAAAVAGEAVAVGGVTVEVAKEKEDEIQKIIEETPVEIPVEVPEETIEGETTGAIPVEGVEEIGEATPIDAEATTTVNEAGTEEEVYENDESEMGVLDLVMHRLNAYFMETVISVPQIDVTLWVIEGFVVGAISAITVLMVFVLGAE</sequence>
<keyword evidence="2 10" id="KW-0812">Transmembrane</keyword>
<dbReference type="GO" id="GO:0007007">
    <property type="term" value="P:inner mitochondrial membrane organization"/>
    <property type="evidence" value="ECO:0007669"/>
    <property type="project" value="TreeGrafter"/>
</dbReference>
<evidence type="ECO:0000256" key="10">
    <source>
        <dbReference type="RuleBase" id="RU364128"/>
    </source>
</evidence>
<comment type="function">
    <text evidence="9">Required for the maintenance of the structure of the mitochondrial inner membrane. Involved in mitochondrial morphology. Causes growth arrest when highly overexpressed.</text>
</comment>
<dbReference type="Proteomes" id="UP001313282">
    <property type="component" value="Unassembled WGS sequence"/>
</dbReference>
<name>A0AAN8MFQ4_9PEZI</name>
<keyword evidence="12" id="KW-1185">Reference proteome</keyword>
<feature type="transmembrane region" description="Helical" evidence="10">
    <location>
        <begin position="396"/>
        <end position="420"/>
    </location>
</feature>
<keyword evidence="5 10" id="KW-1133">Transmembrane helix</keyword>